<feature type="domain" description="Disease resistance R13L4/SHOC-2-like LRR" evidence="10">
    <location>
        <begin position="569"/>
        <end position="672"/>
    </location>
</feature>
<feature type="domain" description="Disease resistance R13L4/SHOC-2-like LRR" evidence="10">
    <location>
        <begin position="796"/>
        <end position="877"/>
    </location>
</feature>
<dbReference type="Gene3D" id="1.10.10.10">
    <property type="entry name" value="Winged helix-like DNA-binding domain superfamily/Winged helix DNA-binding domain"/>
    <property type="match status" value="1"/>
</dbReference>
<keyword evidence="3" id="KW-0677">Repeat</keyword>
<dbReference type="GO" id="GO:0009626">
    <property type="term" value="P:plant-type hypersensitive response"/>
    <property type="evidence" value="ECO:0007669"/>
    <property type="project" value="UniProtKB-ARBA"/>
</dbReference>
<dbReference type="SMART" id="SM00369">
    <property type="entry name" value="LRR_TYP"/>
    <property type="match status" value="6"/>
</dbReference>
<reference evidence="11" key="2">
    <citation type="submission" date="2020-10" db="EMBL/GenBank/DDBJ databases">
        <authorList>
            <person name="Cooper E.A."/>
            <person name="Brenton Z.W."/>
            <person name="Flinn B.S."/>
            <person name="Jenkins J."/>
            <person name="Shu S."/>
            <person name="Flowers D."/>
            <person name="Luo F."/>
            <person name="Wang Y."/>
            <person name="Xia P."/>
            <person name="Barry K."/>
            <person name="Daum C."/>
            <person name="Lipzen A."/>
            <person name="Yoshinaga Y."/>
            <person name="Schmutz J."/>
            <person name="Saski C."/>
            <person name="Vermerris W."/>
            <person name="Kresovich S."/>
        </authorList>
    </citation>
    <scope>NUCLEOTIDE SEQUENCE</scope>
</reference>
<dbReference type="KEGG" id="sbi:8075051"/>
<dbReference type="InterPro" id="IPR041118">
    <property type="entry name" value="Rx_N"/>
</dbReference>
<dbReference type="Gene3D" id="1.20.5.4130">
    <property type="match status" value="1"/>
</dbReference>
<dbReference type="Gramene" id="EER98121">
    <property type="protein sequence ID" value="EER98121"/>
    <property type="gene ID" value="SORBI_3002G062700"/>
</dbReference>
<dbReference type="GO" id="GO:0042742">
    <property type="term" value="P:defense response to bacterium"/>
    <property type="evidence" value="ECO:0007669"/>
    <property type="project" value="UniProtKB-ARBA"/>
</dbReference>
<evidence type="ECO:0000256" key="4">
    <source>
        <dbReference type="ARBA" id="ARBA00022741"/>
    </source>
</evidence>
<feature type="domain" description="NB-ARC" evidence="7">
    <location>
        <begin position="185"/>
        <end position="336"/>
    </location>
</feature>
<feature type="domain" description="Disease resistance N-terminal" evidence="8">
    <location>
        <begin position="12"/>
        <end position="99"/>
    </location>
</feature>
<evidence type="ECO:0000256" key="5">
    <source>
        <dbReference type="ARBA" id="ARBA00022821"/>
    </source>
</evidence>
<dbReference type="Gene3D" id="3.40.50.300">
    <property type="entry name" value="P-loop containing nucleotide triphosphate hydrolases"/>
    <property type="match status" value="1"/>
</dbReference>
<keyword evidence="6" id="KW-0175">Coiled coil</keyword>
<protein>
    <recommendedName>
        <fullName evidence="13">AAA+ ATPase domain-containing protein</fullName>
    </recommendedName>
</protein>
<evidence type="ECO:0000259" key="10">
    <source>
        <dbReference type="Pfam" id="PF23598"/>
    </source>
</evidence>
<organism evidence="11 12">
    <name type="scientific">Sorghum bicolor</name>
    <name type="common">Sorghum</name>
    <name type="synonym">Sorghum vulgare</name>
    <dbReference type="NCBI Taxonomy" id="4558"/>
    <lineage>
        <taxon>Eukaryota</taxon>
        <taxon>Viridiplantae</taxon>
        <taxon>Streptophyta</taxon>
        <taxon>Embryophyta</taxon>
        <taxon>Tracheophyta</taxon>
        <taxon>Spermatophyta</taxon>
        <taxon>Magnoliopsida</taxon>
        <taxon>Liliopsida</taxon>
        <taxon>Poales</taxon>
        <taxon>Poaceae</taxon>
        <taxon>PACMAD clade</taxon>
        <taxon>Panicoideae</taxon>
        <taxon>Andropogonodae</taxon>
        <taxon>Andropogoneae</taxon>
        <taxon>Sorghinae</taxon>
        <taxon>Sorghum</taxon>
    </lineage>
</organism>
<evidence type="ECO:0000313" key="12">
    <source>
        <dbReference type="Proteomes" id="UP000807115"/>
    </source>
</evidence>
<dbReference type="InterPro" id="IPR044974">
    <property type="entry name" value="Disease_R_plants"/>
</dbReference>
<evidence type="ECO:0000256" key="6">
    <source>
        <dbReference type="ARBA" id="ARBA00023054"/>
    </source>
</evidence>
<dbReference type="PANTHER" id="PTHR23155:SF1167">
    <property type="entry name" value="OS08G0412100 PROTEIN"/>
    <property type="match status" value="1"/>
</dbReference>
<evidence type="ECO:0000259" key="8">
    <source>
        <dbReference type="Pfam" id="PF18052"/>
    </source>
</evidence>
<dbReference type="Pfam" id="PF23559">
    <property type="entry name" value="WHD_DRP"/>
    <property type="match status" value="1"/>
</dbReference>
<keyword evidence="4" id="KW-0547">Nucleotide-binding</keyword>
<evidence type="ECO:0000256" key="3">
    <source>
        <dbReference type="ARBA" id="ARBA00022737"/>
    </source>
</evidence>
<feature type="domain" description="Disease resistance R13L4/SHOC-2-like LRR" evidence="10">
    <location>
        <begin position="910"/>
        <end position="1060"/>
    </location>
</feature>
<sequence length="1100" mass="124807">MEAAPVTAATGAIGPVMEKLGTLRRRRSEYQLRRRTRNDVKLIRSKLKSIHSILWVIWERQTDLDAAGKELRMEAWHLADDINDAMDDFILSLKRSNDGKRFMEEDKTQPSPFQDLKRRADDVCERCCKKWKMETSLTTTKTTFSSLFSATKTTVHESGPGNRHHRVVDPYVHKDISELVEMEEPRDTLIKHLVGEEENTPELKMAAILGAAGMGKTTLARLVYEAIEDKFDARAFVSITSCHNMTEVLASILRQVAADDDSTAVLLGGTKAVTGEYLIGIISNFLKDKRYLVIIDDIWNCEEWGTIKKSLPDNNLGSRILTTSRVNAITDKWRDDFDTLAHKIGNSGDWDGSAFTSKMIDRNGNMFGEGFQLGHDIVKMCRGTPLAVACLVSALAKERERREQQGLCLLGTPALQDEILKQVKRIGIQKTPGYQPLVESLELGYNHLPHHMLKNCLLYCSIYPEGHHFYRDDLVRRWIAEGFVCTEKAAKDYFDELVRRGLLFSEFLSDGFCKLHPMMRNYLRWKVRQDNFVTCTSDGAPSSPVGRLCIDYWPSSDAVQPLSRIGWHHIRSLVVLEGAKRVPYERLQHLRVLDVRCRYNQVLENQHLKDMCGLLHLRHLLLCGDGIIEIPADIGRLKYLDTLEVTATKITRLPAEIGDLKQLKTLDVSENREITELPKEIGKLQHLKTLDMSCTGIRELPKEIGKLQHLETLDISGTWISELPKEIGNLQHLVTLDVKGTTGIKELPPEISNLQRLAYLDLSYTQITKMPRDIGKLQHLETLNLTSTNLTELPREISNLKWLVYLNLYGTAITKVPRDIGKLQHLEYLDLGNTKVRKIPREIGGLQNLKYLKDDVGMQPIEAAQLPKLEGLPKCVRQACKNSNLVSSLAGEILSFMAGVDGGLINHTKHMHIPQWIKEHFNNIGFLDIRICKLEEQDLKILREMPNLQWLKLRFDGVPRKPIVIGREGFLVLSSLTVDSRVPRVAFQEGAMPRLELLVLEFQFYGGPSNTVPPMGIKHLGSLRHVQFQCNEWYQGDSPCIRAIIDVVRKEARQHPNNAQFNLFAGGHFWVFESLEIEQGSLGSNEASSSEVNQVEEIQA</sequence>
<dbReference type="PANTHER" id="PTHR23155">
    <property type="entry name" value="DISEASE RESISTANCE PROTEIN RP"/>
    <property type="match status" value="1"/>
</dbReference>
<keyword evidence="2" id="KW-0433">Leucine-rich repeat</keyword>
<dbReference type="EMBL" id="CM027681">
    <property type="protein sequence ID" value="KAG0541979.1"/>
    <property type="molecule type" value="Genomic_DNA"/>
</dbReference>
<evidence type="ECO:0000259" key="7">
    <source>
        <dbReference type="Pfam" id="PF00931"/>
    </source>
</evidence>
<dbReference type="InterPro" id="IPR036388">
    <property type="entry name" value="WH-like_DNA-bd_sf"/>
</dbReference>
<dbReference type="EMBL" id="CM027681">
    <property type="protein sequence ID" value="KAG0541980.1"/>
    <property type="molecule type" value="Genomic_DNA"/>
</dbReference>
<feature type="domain" description="Disease resistance R13L4/SHOC-2-like LRR" evidence="10">
    <location>
        <begin position="702"/>
        <end position="760"/>
    </location>
</feature>
<comment type="caution">
    <text evidence="11">The sequence shown here is derived from an EMBL/GenBank/DDBJ whole genome shotgun (WGS) entry which is preliminary data.</text>
</comment>
<dbReference type="GO" id="GO:0043531">
    <property type="term" value="F:ADP binding"/>
    <property type="evidence" value="ECO:0007669"/>
    <property type="project" value="InterPro"/>
</dbReference>
<dbReference type="SUPFAM" id="SSF52058">
    <property type="entry name" value="L domain-like"/>
    <property type="match status" value="1"/>
</dbReference>
<comment type="similarity">
    <text evidence="1">Belongs to the disease resistance NB-LRR family.</text>
</comment>
<evidence type="ECO:0008006" key="13">
    <source>
        <dbReference type="Google" id="ProtNLM"/>
    </source>
</evidence>
<dbReference type="AlphaFoldDB" id="A0A921RKC8"/>
<dbReference type="Pfam" id="PF00931">
    <property type="entry name" value="NB-ARC"/>
    <property type="match status" value="1"/>
</dbReference>
<evidence type="ECO:0000256" key="2">
    <source>
        <dbReference type="ARBA" id="ARBA00022614"/>
    </source>
</evidence>
<dbReference type="OrthoDB" id="621089at2759"/>
<accession>A0A921RKC8</accession>
<evidence type="ECO:0000256" key="1">
    <source>
        <dbReference type="ARBA" id="ARBA00008894"/>
    </source>
</evidence>
<evidence type="ECO:0000313" key="11">
    <source>
        <dbReference type="EMBL" id="KAG0541979.1"/>
    </source>
</evidence>
<dbReference type="Pfam" id="PF18052">
    <property type="entry name" value="Rx_N"/>
    <property type="match status" value="1"/>
</dbReference>
<reference evidence="11" key="1">
    <citation type="journal article" date="2019" name="BMC Genomics">
        <title>A new reference genome for Sorghum bicolor reveals high levels of sequence similarity between sweet and grain genotypes: implications for the genetics of sugar metabolism.</title>
        <authorList>
            <person name="Cooper E.A."/>
            <person name="Brenton Z.W."/>
            <person name="Flinn B.S."/>
            <person name="Jenkins J."/>
            <person name="Shu S."/>
            <person name="Flowers D."/>
            <person name="Luo F."/>
            <person name="Wang Y."/>
            <person name="Xia P."/>
            <person name="Barry K."/>
            <person name="Daum C."/>
            <person name="Lipzen A."/>
            <person name="Yoshinaga Y."/>
            <person name="Schmutz J."/>
            <person name="Saski C."/>
            <person name="Vermerris W."/>
            <person name="Kresovich S."/>
        </authorList>
    </citation>
    <scope>NUCLEOTIDE SEQUENCE</scope>
</reference>
<dbReference type="InterPro" id="IPR058922">
    <property type="entry name" value="WHD_DRP"/>
</dbReference>
<name>A0A921RKC8_SORBI</name>
<dbReference type="InterPro" id="IPR003591">
    <property type="entry name" value="Leu-rich_rpt_typical-subtyp"/>
</dbReference>
<dbReference type="Proteomes" id="UP000807115">
    <property type="component" value="Chromosome 2"/>
</dbReference>
<dbReference type="Gramene" id="KXG34588">
    <property type="protein sequence ID" value="KXG34588"/>
    <property type="gene ID" value="SORBI_3002G062700"/>
</dbReference>
<dbReference type="InterPro" id="IPR002182">
    <property type="entry name" value="NB-ARC"/>
</dbReference>
<feature type="domain" description="Disease resistance protein winged helix" evidence="9">
    <location>
        <begin position="462"/>
        <end position="520"/>
    </location>
</feature>
<dbReference type="FunFam" id="1.10.10.10:FF:000322">
    <property type="entry name" value="Probable disease resistance protein At1g63360"/>
    <property type="match status" value="1"/>
</dbReference>
<dbReference type="Pfam" id="PF23598">
    <property type="entry name" value="LRR_14"/>
    <property type="match status" value="4"/>
</dbReference>
<keyword evidence="5" id="KW-0611">Plant defense</keyword>
<dbReference type="SUPFAM" id="SSF52540">
    <property type="entry name" value="P-loop containing nucleoside triphosphate hydrolases"/>
    <property type="match status" value="1"/>
</dbReference>
<dbReference type="GO" id="GO:0002758">
    <property type="term" value="P:innate immune response-activating signaling pathway"/>
    <property type="evidence" value="ECO:0007669"/>
    <property type="project" value="UniProtKB-ARBA"/>
</dbReference>
<dbReference type="PRINTS" id="PR00364">
    <property type="entry name" value="DISEASERSIST"/>
</dbReference>
<dbReference type="InterPro" id="IPR055414">
    <property type="entry name" value="LRR_R13L4/SHOC2-like"/>
</dbReference>
<evidence type="ECO:0000259" key="9">
    <source>
        <dbReference type="Pfam" id="PF23559"/>
    </source>
</evidence>
<dbReference type="InterPro" id="IPR032675">
    <property type="entry name" value="LRR_dom_sf"/>
</dbReference>
<proteinExistence type="inferred from homology"/>
<dbReference type="InterPro" id="IPR027417">
    <property type="entry name" value="P-loop_NTPase"/>
</dbReference>
<dbReference type="Gene3D" id="3.80.10.10">
    <property type="entry name" value="Ribonuclease Inhibitor"/>
    <property type="match status" value="2"/>
</dbReference>
<gene>
    <name evidence="11" type="ORF">BDA96_02G063100</name>
</gene>